<dbReference type="PANTHER" id="PTHR46142:SF3">
    <property type="entry name" value="F18B13.24 PROTEIN"/>
    <property type="match status" value="1"/>
</dbReference>
<evidence type="ECO:0000313" key="3">
    <source>
        <dbReference type="Proteomes" id="UP001139311"/>
    </source>
</evidence>
<dbReference type="Gene3D" id="3.10.180.10">
    <property type="entry name" value="2,3-Dihydroxybiphenyl 1,2-Dioxygenase, domain 1"/>
    <property type="match status" value="1"/>
</dbReference>
<dbReference type="SUPFAM" id="SSF54593">
    <property type="entry name" value="Glyoxalase/Bleomycin resistance protein/Dihydroxybiphenyl dioxygenase"/>
    <property type="match status" value="1"/>
</dbReference>
<comment type="caution">
    <text evidence="2">The sequence shown here is derived from an EMBL/GenBank/DDBJ whole genome shotgun (WGS) entry which is preliminary data.</text>
</comment>
<sequence>MPLEGLNHYTIRSVDLERTKSFYEDVLGLRVGYRPPLSFPGYWLYVGDNPTVHLIGPRGDDGHPPQREAGPTGLLDHIAFTCSGLAEMKQRLKQRGVKYEERVIPRDRQTQLFLFDPDGVAVELNYPPSETPAAT</sequence>
<dbReference type="AlphaFoldDB" id="A0A9X1IB95"/>
<name>A0A9X1IB95_9PROT</name>
<dbReference type="InterPro" id="IPR037523">
    <property type="entry name" value="VOC_core"/>
</dbReference>
<protein>
    <submittedName>
        <fullName evidence="2">VOC family protein</fullName>
    </submittedName>
</protein>
<reference evidence="2" key="1">
    <citation type="submission" date="2021-10" db="EMBL/GenBank/DDBJ databases">
        <title>Roseicella aerolatum sp. nov., isolated from aerosols of e-waste dismantling site.</title>
        <authorList>
            <person name="Qin T."/>
        </authorList>
    </citation>
    <scope>NUCLEOTIDE SEQUENCE</scope>
    <source>
        <strain evidence="2">GB24</strain>
    </source>
</reference>
<accession>A0A9X1IB95</accession>
<organism evidence="2 3">
    <name type="scientific">Roseicella aerolata</name>
    <dbReference type="NCBI Taxonomy" id="2883479"/>
    <lineage>
        <taxon>Bacteria</taxon>
        <taxon>Pseudomonadati</taxon>
        <taxon>Pseudomonadota</taxon>
        <taxon>Alphaproteobacteria</taxon>
        <taxon>Acetobacterales</taxon>
        <taxon>Roseomonadaceae</taxon>
        <taxon>Roseicella</taxon>
    </lineage>
</organism>
<keyword evidence="3" id="KW-1185">Reference proteome</keyword>
<gene>
    <name evidence="2" type="ORF">LHA35_07710</name>
</gene>
<dbReference type="InterPro" id="IPR004360">
    <property type="entry name" value="Glyas_Fos-R_dOase_dom"/>
</dbReference>
<evidence type="ECO:0000259" key="1">
    <source>
        <dbReference type="PROSITE" id="PS51819"/>
    </source>
</evidence>
<dbReference type="Proteomes" id="UP001139311">
    <property type="component" value="Unassembled WGS sequence"/>
</dbReference>
<evidence type="ECO:0000313" key="2">
    <source>
        <dbReference type="EMBL" id="MCB4821614.1"/>
    </source>
</evidence>
<dbReference type="InterPro" id="IPR029068">
    <property type="entry name" value="Glyas_Bleomycin-R_OHBP_Dase"/>
</dbReference>
<dbReference type="PROSITE" id="PS51819">
    <property type="entry name" value="VOC"/>
    <property type="match status" value="1"/>
</dbReference>
<proteinExistence type="predicted"/>
<dbReference type="PANTHER" id="PTHR46142">
    <property type="match status" value="1"/>
</dbReference>
<dbReference type="Pfam" id="PF00903">
    <property type="entry name" value="Glyoxalase"/>
    <property type="match status" value="1"/>
</dbReference>
<dbReference type="EMBL" id="JAJAQI010000009">
    <property type="protein sequence ID" value="MCB4821614.1"/>
    <property type="molecule type" value="Genomic_DNA"/>
</dbReference>
<dbReference type="RefSeq" id="WP_226606590.1">
    <property type="nucleotide sequence ID" value="NZ_JAJAQI010000009.1"/>
</dbReference>
<feature type="domain" description="VOC" evidence="1">
    <location>
        <begin position="5"/>
        <end position="127"/>
    </location>
</feature>